<accession>A0A131XTT8</accession>
<sequence>LSPNLSWNNHIDYILRRANQSLGFLRRHLYMATKETKLLAYTALIRPKLEYASIIGNPHQKYLNDRLESLQNRATRFILKQYAPVSVTQLKASIGLQTLQQRRYLARLSYFHKLFHSSTEFRENNVIPPPRIFPRHDHPNIVHIPLAKTNLYKFSPLLQAIDDWNGLASEIAQTTNHDTFVSLLRGSL</sequence>
<dbReference type="EMBL" id="GEFM01006326">
    <property type="protein sequence ID" value="JAP69470.1"/>
    <property type="molecule type" value="mRNA"/>
</dbReference>
<protein>
    <recommendedName>
        <fullName evidence="2">Tick transposon</fullName>
    </recommendedName>
</protein>
<proteinExistence type="evidence at transcript level"/>
<organism evidence="1">
    <name type="scientific">Ixodes ricinus</name>
    <name type="common">Common tick</name>
    <name type="synonym">Acarus ricinus</name>
    <dbReference type="NCBI Taxonomy" id="34613"/>
    <lineage>
        <taxon>Eukaryota</taxon>
        <taxon>Metazoa</taxon>
        <taxon>Ecdysozoa</taxon>
        <taxon>Arthropoda</taxon>
        <taxon>Chelicerata</taxon>
        <taxon>Arachnida</taxon>
        <taxon>Acari</taxon>
        <taxon>Parasitiformes</taxon>
        <taxon>Ixodida</taxon>
        <taxon>Ixodoidea</taxon>
        <taxon>Ixodidae</taxon>
        <taxon>Ixodinae</taxon>
        <taxon>Ixodes</taxon>
    </lineage>
</organism>
<evidence type="ECO:0008006" key="2">
    <source>
        <dbReference type="Google" id="ProtNLM"/>
    </source>
</evidence>
<name>A0A131XTT8_IXORI</name>
<feature type="non-terminal residue" evidence="1">
    <location>
        <position position="1"/>
    </location>
</feature>
<dbReference type="AlphaFoldDB" id="A0A131XTT8"/>
<reference evidence="1" key="1">
    <citation type="submission" date="2016-02" db="EMBL/GenBank/DDBJ databases">
        <title>RNAseq analyses of the midgut from blood- or serum-fed Ixodes ricinus ticks.</title>
        <authorList>
            <person name="Perner J."/>
            <person name="Provaznik J."/>
            <person name="Schrenkova J."/>
            <person name="Urbanova V."/>
            <person name="Ribeiro J.M."/>
            <person name="Kopacek P."/>
        </authorList>
    </citation>
    <scope>NUCLEOTIDE SEQUENCE</scope>
    <source>
        <tissue evidence="1">Gut</tissue>
    </source>
</reference>
<evidence type="ECO:0000313" key="1">
    <source>
        <dbReference type="EMBL" id="JAP69470.1"/>
    </source>
</evidence>